<dbReference type="InterPro" id="IPR011856">
    <property type="entry name" value="tRNA_endonuc-like_dom_sf"/>
</dbReference>
<reference evidence="1" key="1">
    <citation type="submission" date="2010-05" db="EMBL/GenBank/DDBJ databases">
        <title>The draft genome of Desulfonatronospira thiodismutans ASO3-1.</title>
        <authorList>
            <consortium name="US DOE Joint Genome Institute (JGI-PGF)"/>
            <person name="Lucas S."/>
            <person name="Copeland A."/>
            <person name="Lapidus A."/>
            <person name="Cheng J.-F."/>
            <person name="Bruce D."/>
            <person name="Goodwin L."/>
            <person name="Pitluck S."/>
            <person name="Chertkov O."/>
            <person name="Brettin T."/>
            <person name="Detter J.C."/>
            <person name="Han C."/>
            <person name="Land M.L."/>
            <person name="Hauser L."/>
            <person name="Kyrpides N."/>
            <person name="Mikhailova N."/>
            <person name="Muyzer G."/>
            <person name="Woyke T."/>
        </authorList>
    </citation>
    <scope>NUCLEOTIDE SEQUENCE [LARGE SCALE GENOMIC DNA]</scope>
    <source>
        <strain evidence="1">ASO3-1</strain>
    </source>
</reference>
<evidence type="ECO:0008006" key="3">
    <source>
        <dbReference type="Google" id="ProtNLM"/>
    </source>
</evidence>
<protein>
    <recommendedName>
        <fullName evidence="3">DUF91 domain-containing protein</fullName>
    </recommendedName>
</protein>
<dbReference type="EMBL" id="ACJN02000001">
    <property type="protein sequence ID" value="EFI36102.1"/>
    <property type="molecule type" value="Genomic_DNA"/>
</dbReference>
<organism evidence="1 2">
    <name type="scientific">Desulfonatronospira thiodismutans ASO3-1</name>
    <dbReference type="NCBI Taxonomy" id="555779"/>
    <lineage>
        <taxon>Bacteria</taxon>
        <taxon>Pseudomonadati</taxon>
        <taxon>Thermodesulfobacteriota</taxon>
        <taxon>Desulfovibrionia</taxon>
        <taxon>Desulfovibrionales</taxon>
        <taxon>Desulfonatronovibrionaceae</taxon>
        <taxon>Desulfonatronospira</taxon>
    </lineage>
</organism>
<evidence type="ECO:0000313" key="2">
    <source>
        <dbReference type="Proteomes" id="UP000005496"/>
    </source>
</evidence>
<dbReference type="RefSeq" id="WP_008869227.1">
    <property type="nucleotide sequence ID" value="NZ_ACJN02000001.1"/>
</dbReference>
<keyword evidence="2" id="KW-1185">Reference proteome</keyword>
<sequence length="339" mass="38866">MLYKLRSTHGNFDRIDPVAFKDFSSFGSLEKDLEELIAESILDILFEDGGLMPIFQERQYQSEADIYALNKKGELIIFELKGGAAGEGAVYQALRYAQDAGQWTFSTLQQKFNQYSNSSSDLPLAHKEAFKLEQPLDAKELNKKQHLIIIGSAADDNLINAVDYWKHQGISIKFLPYRIYEINDEKYFEFFTLPYDRHINPGHEKGVLFDTNRSWDEDAIWYMMENNRVAAFGGAKRFVEYVYPGDIVFFSHRWTGLVAAGRVKKGSINSPDDATSYRDVEFITPVPKKGQTIKAMPFGMVSEITGMSFFWARTIKVPYLSKDEAENLAKELNTYLEIR</sequence>
<comment type="caution">
    <text evidence="1">The sequence shown here is derived from an EMBL/GenBank/DDBJ whole genome shotgun (WGS) entry which is preliminary data.</text>
</comment>
<accession>D6SN41</accession>
<dbReference type="AlphaFoldDB" id="D6SN41"/>
<dbReference type="Proteomes" id="UP000005496">
    <property type="component" value="Unassembled WGS sequence"/>
</dbReference>
<dbReference type="Gene3D" id="3.40.1350.10">
    <property type="match status" value="1"/>
</dbReference>
<dbReference type="eggNOG" id="COG1637">
    <property type="taxonomic scope" value="Bacteria"/>
</dbReference>
<dbReference type="GO" id="GO:0003676">
    <property type="term" value="F:nucleic acid binding"/>
    <property type="evidence" value="ECO:0007669"/>
    <property type="project" value="InterPro"/>
</dbReference>
<name>D6SN41_9BACT</name>
<dbReference type="OrthoDB" id="570199at2"/>
<proteinExistence type="predicted"/>
<evidence type="ECO:0000313" key="1">
    <source>
        <dbReference type="EMBL" id="EFI36102.1"/>
    </source>
</evidence>
<gene>
    <name evidence="1" type="ORF">Dthio_PD3550</name>
</gene>